<keyword evidence="6 9" id="KW-0808">Transferase</keyword>
<dbReference type="Pfam" id="PF00583">
    <property type="entry name" value="Acetyltransf_1"/>
    <property type="match status" value="1"/>
</dbReference>
<dbReference type="NCBIfam" id="TIGR02406">
    <property type="entry name" value="ectoine_EctA"/>
    <property type="match status" value="1"/>
</dbReference>
<dbReference type="InterPro" id="IPR016181">
    <property type="entry name" value="Acyl_CoA_acyltransferase"/>
</dbReference>
<dbReference type="GO" id="GO:0033816">
    <property type="term" value="F:diaminobutyrate acetyltransferase activity"/>
    <property type="evidence" value="ECO:0007669"/>
    <property type="project" value="UniProtKB-EC"/>
</dbReference>
<keyword evidence="12" id="KW-1185">Reference proteome</keyword>
<evidence type="ECO:0000256" key="2">
    <source>
        <dbReference type="ARBA" id="ARBA00004978"/>
    </source>
</evidence>
<evidence type="ECO:0000256" key="9">
    <source>
        <dbReference type="RuleBase" id="RU365045"/>
    </source>
</evidence>
<evidence type="ECO:0000256" key="3">
    <source>
        <dbReference type="ARBA" id="ARBA00010712"/>
    </source>
</evidence>
<comment type="catalytic activity">
    <reaction evidence="8 9">
        <text>L-2,4-diaminobutanoate + acetyl-CoA = (2S)-4-acetamido-2-aminobutanoate + CoA + H(+)</text>
        <dbReference type="Rhea" id="RHEA:16901"/>
        <dbReference type="ChEBI" id="CHEBI:15378"/>
        <dbReference type="ChEBI" id="CHEBI:57287"/>
        <dbReference type="ChEBI" id="CHEBI:57288"/>
        <dbReference type="ChEBI" id="CHEBI:58761"/>
        <dbReference type="ChEBI" id="CHEBI:58929"/>
        <dbReference type="EC" id="2.3.1.178"/>
    </reaction>
</comment>
<dbReference type="CDD" id="cd04301">
    <property type="entry name" value="NAT_SF"/>
    <property type="match status" value="1"/>
</dbReference>
<evidence type="ECO:0000256" key="5">
    <source>
        <dbReference type="ARBA" id="ARBA00017935"/>
    </source>
</evidence>
<dbReference type="PROSITE" id="PS51186">
    <property type="entry name" value="GNAT"/>
    <property type="match status" value="1"/>
</dbReference>
<dbReference type="EMBL" id="JBHSHC010000112">
    <property type="protein sequence ID" value="MFC4768905.1"/>
    <property type="molecule type" value="Genomic_DNA"/>
</dbReference>
<proteinExistence type="inferred from homology"/>
<feature type="domain" description="N-acetyltransferase" evidence="10">
    <location>
        <begin position="11"/>
        <end position="157"/>
    </location>
</feature>
<reference evidence="12" key="1">
    <citation type="journal article" date="2019" name="Int. J. Syst. Evol. Microbiol.">
        <title>The Global Catalogue of Microorganisms (GCM) 10K type strain sequencing project: providing services to taxonomists for standard genome sequencing and annotation.</title>
        <authorList>
            <consortium name="The Broad Institute Genomics Platform"/>
            <consortium name="The Broad Institute Genome Sequencing Center for Infectious Disease"/>
            <person name="Wu L."/>
            <person name="Ma J."/>
        </authorList>
    </citation>
    <scope>NUCLEOTIDE SEQUENCE [LARGE SCALE GENOMIC DNA]</scope>
    <source>
        <strain evidence="12">WYCCWR 12678</strain>
    </source>
</reference>
<dbReference type="PANTHER" id="PTHR43072">
    <property type="entry name" value="N-ACETYLTRANSFERASE"/>
    <property type="match status" value="1"/>
</dbReference>
<evidence type="ECO:0000256" key="8">
    <source>
        <dbReference type="ARBA" id="ARBA00048924"/>
    </source>
</evidence>
<evidence type="ECO:0000313" key="11">
    <source>
        <dbReference type="EMBL" id="MFC4768905.1"/>
    </source>
</evidence>
<dbReference type="RefSeq" id="WP_380026856.1">
    <property type="nucleotide sequence ID" value="NZ_JBHSHC010000112.1"/>
</dbReference>
<evidence type="ECO:0000256" key="1">
    <source>
        <dbReference type="ARBA" id="ARBA00003741"/>
    </source>
</evidence>
<comment type="pathway">
    <text evidence="2 9">Amine and polyamine biosynthesis; ectoine biosynthesis; L-ectoine from L-aspartate 4-semialdehyde: step 2/3.</text>
</comment>
<dbReference type="InterPro" id="IPR012772">
    <property type="entry name" value="Ectoine_EctA"/>
</dbReference>
<evidence type="ECO:0000256" key="6">
    <source>
        <dbReference type="ARBA" id="ARBA00022679"/>
    </source>
</evidence>
<evidence type="ECO:0000259" key="10">
    <source>
        <dbReference type="PROSITE" id="PS51186"/>
    </source>
</evidence>
<dbReference type="PANTHER" id="PTHR43072:SF23">
    <property type="entry name" value="UPF0039 PROTEIN C11D3.02C"/>
    <property type="match status" value="1"/>
</dbReference>
<accession>A0ABV9Q8D6</accession>
<comment type="function">
    <text evidence="1 9">Catalyzes the acetylation of L-2,4-diaminobutyrate (DABA) to gamma-N-acetyl-alpha,gamma-diaminobutyric acid (ADABA) with acetyl coenzyme A.</text>
</comment>
<dbReference type="Proteomes" id="UP001596002">
    <property type="component" value="Unassembled WGS sequence"/>
</dbReference>
<dbReference type="Gene3D" id="3.40.630.30">
    <property type="match status" value="1"/>
</dbReference>
<evidence type="ECO:0000256" key="4">
    <source>
        <dbReference type="ARBA" id="ARBA00012355"/>
    </source>
</evidence>
<keyword evidence="7 9" id="KW-0012">Acyltransferase</keyword>
<protein>
    <recommendedName>
        <fullName evidence="5 9">L-2,4-diaminobutyric acid acetyltransferase</fullName>
        <shortName evidence="9">DABA acetyltransferase</shortName>
        <ecNumber evidence="4 9">2.3.1.178</ecNumber>
    </recommendedName>
</protein>
<gene>
    <name evidence="9 11" type="primary">ectA</name>
    <name evidence="11" type="ORF">ACFO8Q_16315</name>
</gene>
<dbReference type="InterPro" id="IPR000182">
    <property type="entry name" value="GNAT_dom"/>
</dbReference>
<comment type="caution">
    <text evidence="11">The sequence shown here is derived from an EMBL/GenBank/DDBJ whole genome shotgun (WGS) entry which is preliminary data.</text>
</comment>
<name>A0ABV9Q8D6_9BACL</name>
<evidence type="ECO:0000256" key="7">
    <source>
        <dbReference type="ARBA" id="ARBA00023315"/>
    </source>
</evidence>
<evidence type="ECO:0000313" key="12">
    <source>
        <dbReference type="Proteomes" id="UP001596002"/>
    </source>
</evidence>
<comment type="similarity">
    <text evidence="3 9">Belongs to the acetyltransferase family. EctA subfamily.</text>
</comment>
<organism evidence="11 12">
    <name type="scientific">Effusibacillus consociatus</name>
    <dbReference type="NCBI Taxonomy" id="1117041"/>
    <lineage>
        <taxon>Bacteria</taxon>
        <taxon>Bacillati</taxon>
        <taxon>Bacillota</taxon>
        <taxon>Bacilli</taxon>
        <taxon>Bacillales</taxon>
        <taxon>Alicyclobacillaceae</taxon>
        <taxon>Effusibacillus</taxon>
    </lineage>
</organism>
<sequence>MTIKNGAVHRVRMREPRKEDGGQIWELVRETGVLDLNSPYAYLMLCKFFSSTCVVAEERNQIVGFVSAFRPPTSDDTIFVWQIGVSESHRGSGLGMALLKELISRDACAGIRYLEATVSPSNLPSQSLFRSLSREFATDCEVVECFPAHLFPGRNHQAEMTFRVGPFKK</sequence>
<dbReference type="SUPFAM" id="SSF55729">
    <property type="entry name" value="Acyl-CoA N-acyltransferases (Nat)"/>
    <property type="match status" value="1"/>
</dbReference>
<dbReference type="EC" id="2.3.1.178" evidence="4 9"/>